<gene>
    <name evidence="9" type="ORF">PQ457_01005</name>
</gene>
<evidence type="ECO:0000256" key="1">
    <source>
        <dbReference type="ARBA" id="ARBA00022448"/>
    </source>
</evidence>
<feature type="compositionally biased region" description="Low complexity" evidence="7">
    <location>
        <begin position="176"/>
        <end position="204"/>
    </location>
</feature>
<sequence>MSGRFNTIAGWVLGSAVVALGLSSLSGHYFRADKENRPENMGFPIEGVSGAKSGPAEAPIEELLAKADPAKGAQVFAKCASCHTITAGGPNGIGPNIHGILGDDIGKGRGGFAFSAGLSAKGGKWDFAKMNEWLTNPRAFADGTKMTFAGLESAEDRAAVMVYLNQQGSNLPLPAAPAAAAPAAPAGDAAAAPADAASAAESAK</sequence>
<keyword evidence="10" id="KW-1185">Reference proteome</keyword>
<accession>A0ABY7TYH1</accession>
<dbReference type="Pfam" id="PF00034">
    <property type="entry name" value="Cytochrom_C"/>
    <property type="match status" value="1"/>
</dbReference>
<dbReference type="RefSeq" id="WP_273617961.1">
    <property type="nucleotide sequence ID" value="NZ_CP117417.1"/>
</dbReference>
<keyword evidence="3 6" id="KW-0479">Metal-binding</keyword>
<dbReference type="InterPro" id="IPR009056">
    <property type="entry name" value="Cyt_c-like_dom"/>
</dbReference>
<dbReference type="InterPro" id="IPR002327">
    <property type="entry name" value="Cyt_c_1A/1B"/>
</dbReference>
<reference evidence="9 10" key="1">
    <citation type="submission" date="2023-02" db="EMBL/GenBank/DDBJ databases">
        <title>Genome sequence of Novosphingobium humi KACC 19094.</title>
        <authorList>
            <person name="Kim S."/>
            <person name="Heo J."/>
            <person name="Kwon S.-W."/>
        </authorList>
    </citation>
    <scope>NUCLEOTIDE SEQUENCE [LARGE SCALE GENOMIC DNA]</scope>
    <source>
        <strain evidence="9 10">KACC 19094</strain>
    </source>
</reference>
<keyword evidence="2 6" id="KW-0349">Heme</keyword>
<dbReference type="PROSITE" id="PS51007">
    <property type="entry name" value="CYTC"/>
    <property type="match status" value="1"/>
</dbReference>
<dbReference type="PANTHER" id="PTHR11961">
    <property type="entry name" value="CYTOCHROME C"/>
    <property type="match status" value="1"/>
</dbReference>
<evidence type="ECO:0000256" key="4">
    <source>
        <dbReference type="ARBA" id="ARBA00022982"/>
    </source>
</evidence>
<keyword evidence="1" id="KW-0813">Transport</keyword>
<name>A0ABY7TYH1_9SPHN</name>
<evidence type="ECO:0000259" key="8">
    <source>
        <dbReference type="PROSITE" id="PS51007"/>
    </source>
</evidence>
<feature type="region of interest" description="Disordered" evidence="7">
    <location>
        <begin position="174"/>
        <end position="204"/>
    </location>
</feature>
<feature type="domain" description="Cytochrome c" evidence="8">
    <location>
        <begin position="67"/>
        <end position="168"/>
    </location>
</feature>
<evidence type="ECO:0000256" key="6">
    <source>
        <dbReference type="PROSITE-ProRule" id="PRU00433"/>
    </source>
</evidence>
<evidence type="ECO:0000313" key="9">
    <source>
        <dbReference type="EMBL" id="WCT77591.1"/>
    </source>
</evidence>
<evidence type="ECO:0000256" key="2">
    <source>
        <dbReference type="ARBA" id="ARBA00022617"/>
    </source>
</evidence>
<evidence type="ECO:0000256" key="3">
    <source>
        <dbReference type="ARBA" id="ARBA00022723"/>
    </source>
</evidence>
<proteinExistence type="predicted"/>
<keyword evidence="4" id="KW-0249">Electron transport</keyword>
<protein>
    <submittedName>
        <fullName evidence="9">C-type cytochrome</fullName>
    </submittedName>
</protein>
<dbReference type="InterPro" id="IPR036909">
    <property type="entry name" value="Cyt_c-like_dom_sf"/>
</dbReference>
<evidence type="ECO:0000256" key="7">
    <source>
        <dbReference type="SAM" id="MobiDB-lite"/>
    </source>
</evidence>
<dbReference type="Proteomes" id="UP001218231">
    <property type="component" value="Chromosome"/>
</dbReference>
<organism evidence="9 10">
    <name type="scientific">Novosphingobium humi</name>
    <dbReference type="NCBI Taxonomy" id="2282397"/>
    <lineage>
        <taxon>Bacteria</taxon>
        <taxon>Pseudomonadati</taxon>
        <taxon>Pseudomonadota</taxon>
        <taxon>Alphaproteobacteria</taxon>
        <taxon>Sphingomonadales</taxon>
        <taxon>Sphingomonadaceae</taxon>
        <taxon>Novosphingobium</taxon>
    </lineage>
</organism>
<evidence type="ECO:0000256" key="5">
    <source>
        <dbReference type="ARBA" id="ARBA00023004"/>
    </source>
</evidence>
<dbReference type="SUPFAM" id="SSF46626">
    <property type="entry name" value="Cytochrome c"/>
    <property type="match status" value="1"/>
</dbReference>
<keyword evidence="5 6" id="KW-0408">Iron</keyword>
<dbReference type="Gene3D" id="1.10.760.10">
    <property type="entry name" value="Cytochrome c-like domain"/>
    <property type="match status" value="1"/>
</dbReference>
<dbReference type="EMBL" id="CP117417">
    <property type="protein sequence ID" value="WCT77591.1"/>
    <property type="molecule type" value="Genomic_DNA"/>
</dbReference>
<evidence type="ECO:0000313" key="10">
    <source>
        <dbReference type="Proteomes" id="UP001218231"/>
    </source>
</evidence>
<dbReference type="PRINTS" id="PR00604">
    <property type="entry name" value="CYTCHRMECIAB"/>
</dbReference>